<protein>
    <recommendedName>
        <fullName evidence="4">EamA domain-containing protein</fullName>
    </recommendedName>
</protein>
<comment type="caution">
    <text evidence="2">The sequence shown here is derived from an EMBL/GenBank/DDBJ whole genome shotgun (WGS) entry which is preliminary data.</text>
</comment>
<accession>A0A198A2P9</accession>
<proteinExistence type="predicted"/>
<evidence type="ECO:0000313" key="2">
    <source>
        <dbReference type="EMBL" id="OAS15744.1"/>
    </source>
</evidence>
<evidence type="ECO:0000256" key="1">
    <source>
        <dbReference type="SAM" id="Phobius"/>
    </source>
</evidence>
<keyword evidence="1" id="KW-0472">Membrane</keyword>
<dbReference type="Proteomes" id="UP000078454">
    <property type="component" value="Unassembled WGS sequence"/>
</dbReference>
<feature type="transmembrane region" description="Helical" evidence="1">
    <location>
        <begin position="33"/>
        <end position="55"/>
    </location>
</feature>
<feature type="transmembrane region" description="Helical" evidence="1">
    <location>
        <begin position="6"/>
        <end position="26"/>
    </location>
</feature>
<keyword evidence="3" id="KW-1185">Reference proteome</keyword>
<gene>
    <name evidence="2" type="ORF">A8708_32630</name>
</gene>
<name>A0A198A2P9_9BACL</name>
<dbReference type="STRING" id="1850517.A8708_32630"/>
<dbReference type="EMBL" id="LYPB01000080">
    <property type="protein sequence ID" value="OAS15744.1"/>
    <property type="molecule type" value="Genomic_DNA"/>
</dbReference>
<organism evidence="2 3">
    <name type="scientific">Paenibacillus oryzisoli</name>
    <dbReference type="NCBI Taxonomy" id="1850517"/>
    <lineage>
        <taxon>Bacteria</taxon>
        <taxon>Bacillati</taxon>
        <taxon>Bacillota</taxon>
        <taxon>Bacilli</taxon>
        <taxon>Bacillales</taxon>
        <taxon>Paenibacillaceae</taxon>
        <taxon>Paenibacillus</taxon>
    </lineage>
</organism>
<dbReference type="AlphaFoldDB" id="A0A198A2P9"/>
<reference evidence="2 3" key="1">
    <citation type="submission" date="2016-05" db="EMBL/GenBank/DDBJ databases">
        <title>Paenibacillus sp. 1ZS3-15 nov., isolated from the rhizosphere soil.</title>
        <authorList>
            <person name="Zhang X.X."/>
            <person name="Zhang J."/>
        </authorList>
    </citation>
    <scope>NUCLEOTIDE SEQUENCE [LARGE SCALE GENOMIC DNA]</scope>
    <source>
        <strain evidence="2 3">1ZS3-15</strain>
    </source>
</reference>
<sequence length="76" mass="8630">MIFYTIVYVSFLLGWSFVRIRSFLSVQKNKEAAVFGSLMGICSVVGSLLIFRVNLPSMVVPFKFLFEPIGTMLLMQ</sequence>
<evidence type="ECO:0008006" key="4">
    <source>
        <dbReference type="Google" id="ProtNLM"/>
    </source>
</evidence>
<keyword evidence="1" id="KW-1133">Transmembrane helix</keyword>
<keyword evidence="1" id="KW-0812">Transmembrane</keyword>
<evidence type="ECO:0000313" key="3">
    <source>
        <dbReference type="Proteomes" id="UP000078454"/>
    </source>
</evidence>